<dbReference type="GO" id="GO:0005829">
    <property type="term" value="C:cytosol"/>
    <property type="evidence" value="ECO:0007669"/>
    <property type="project" value="TreeGrafter"/>
</dbReference>
<dbReference type="InterPro" id="IPR036107">
    <property type="entry name" value="CsrA_sf"/>
</dbReference>
<dbReference type="GO" id="GO:0045947">
    <property type="term" value="P:negative regulation of translational initiation"/>
    <property type="evidence" value="ECO:0007669"/>
    <property type="project" value="UniProtKB-UniRule"/>
</dbReference>
<comment type="subcellular location">
    <subcellularLocation>
        <location evidence="4">Cytoplasm</location>
    </subcellularLocation>
</comment>
<evidence type="ECO:0000313" key="5">
    <source>
        <dbReference type="EMBL" id="SFJ33147.1"/>
    </source>
</evidence>
<keyword evidence="1 4" id="KW-0963">Cytoplasm</keyword>
<dbReference type="PANTHER" id="PTHR34984">
    <property type="entry name" value="CARBON STORAGE REGULATOR"/>
    <property type="match status" value="1"/>
</dbReference>
<protein>
    <recommendedName>
        <fullName evidence="4">Translational regulator CsrA</fullName>
    </recommendedName>
</protein>
<dbReference type="STRING" id="1576369.SAMN05421753_11886"/>
<organism evidence="5 6">
    <name type="scientific">Planctomicrobium piriforme</name>
    <dbReference type="NCBI Taxonomy" id="1576369"/>
    <lineage>
        <taxon>Bacteria</taxon>
        <taxon>Pseudomonadati</taxon>
        <taxon>Planctomycetota</taxon>
        <taxon>Planctomycetia</taxon>
        <taxon>Planctomycetales</taxon>
        <taxon>Planctomycetaceae</taxon>
        <taxon>Planctomicrobium</taxon>
    </lineage>
</organism>
<dbReference type="Proteomes" id="UP000199518">
    <property type="component" value="Unassembled WGS sequence"/>
</dbReference>
<keyword evidence="4" id="KW-1005">Bacterial flagellum biogenesis</keyword>
<evidence type="ECO:0000256" key="1">
    <source>
        <dbReference type="ARBA" id="ARBA00022490"/>
    </source>
</evidence>
<name>A0A1I3QIM2_9PLAN</name>
<dbReference type="GO" id="GO:0048027">
    <property type="term" value="F:mRNA 5'-UTR binding"/>
    <property type="evidence" value="ECO:0007669"/>
    <property type="project" value="UniProtKB-UniRule"/>
</dbReference>
<evidence type="ECO:0000256" key="4">
    <source>
        <dbReference type="HAMAP-Rule" id="MF_00167"/>
    </source>
</evidence>
<comment type="similarity">
    <text evidence="4">Belongs to the CsrA/RsmA family.</text>
</comment>
<comment type="function">
    <text evidence="4">A translational regulator that binds mRNA to regulate translation initiation and/or mRNA stability. Usually binds in the 5'-UTR at or near the Shine-Dalgarno sequence preventing ribosome-binding, thus repressing translation. Its main target seems to be the major flagellin gene, while its function is anatagonized by FliW.</text>
</comment>
<dbReference type="GO" id="GO:0044781">
    <property type="term" value="P:bacterial-type flagellum organization"/>
    <property type="evidence" value="ECO:0007669"/>
    <property type="project" value="UniProtKB-KW"/>
</dbReference>
<dbReference type="GO" id="GO:0006402">
    <property type="term" value="P:mRNA catabolic process"/>
    <property type="evidence" value="ECO:0007669"/>
    <property type="project" value="InterPro"/>
</dbReference>
<dbReference type="PANTHER" id="PTHR34984:SF1">
    <property type="entry name" value="CARBON STORAGE REGULATOR"/>
    <property type="match status" value="1"/>
</dbReference>
<dbReference type="AlphaFoldDB" id="A0A1I3QIM2"/>
<keyword evidence="4" id="KW-0678">Repressor</keyword>
<keyword evidence="6" id="KW-1185">Reference proteome</keyword>
<keyword evidence="3 4" id="KW-0694">RNA-binding</keyword>
<dbReference type="GO" id="GO:0006109">
    <property type="term" value="P:regulation of carbohydrate metabolic process"/>
    <property type="evidence" value="ECO:0007669"/>
    <property type="project" value="InterPro"/>
</dbReference>
<evidence type="ECO:0000313" key="6">
    <source>
        <dbReference type="Proteomes" id="UP000199518"/>
    </source>
</evidence>
<dbReference type="Pfam" id="PF02599">
    <property type="entry name" value="CsrA"/>
    <property type="match status" value="1"/>
</dbReference>
<keyword evidence="2 4" id="KW-0810">Translation regulation</keyword>
<dbReference type="Gene3D" id="2.60.40.4380">
    <property type="entry name" value="Translational regulator CsrA"/>
    <property type="match status" value="1"/>
</dbReference>
<dbReference type="SUPFAM" id="SSF117130">
    <property type="entry name" value="CsrA-like"/>
    <property type="match status" value="1"/>
</dbReference>
<comment type="subunit">
    <text evidence="4">Homodimer; the beta-strands of each monomer intercalate to form a hydrophobic core, while the alpha-helices form wings that extend away from the core.</text>
</comment>
<dbReference type="HAMAP" id="MF_00167">
    <property type="entry name" value="CsrA"/>
    <property type="match status" value="1"/>
</dbReference>
<dbReference type="InterPro" id="IPR003751">
    <property type="entry name" value="CsrA"/>
</dbReference>
<gene>
    <name evidence="4" type="primary">csrA</name>
    <name evidence="5" type="ORF">SAMN05421753_11886</name>
</gene>
<dbReference type="GO" id="GO:1902208">
    <property type="term" value="P:regulation of bacterial-type flagellum assembly"/>
    <property type="evidence" value="ECO:0007669"/>
    <property type="project" value="UniProtKB-UniRule"/>
</dbReference>
<dbReference type="EMBL" id="FOQD01000018">
    <property type="protein sequence ID" value="SFJ33147.1"/>
    <property type="molecule type" value="Genomic_DNA"/>
</dbReference>
<accession>A0A1I3QIM2</accession>
<evidence type="ECO:0000256" key="3">
    <source>
        <dbReference type="ARBA" id="ARBA00022884"/>
    </source>
</evidence>
<reference evidence="6" key="1">
    <citation type="submission" date="2016-10" db="EMBL/GenBank/DDBJ databases">
        <authorList>
            <person name="Varghese N."/>
            <person name="Submissions S."/>
        </authorList>
    </citation>
    <scope>NUCLEOTIDE SEQUENCE [LARGE SCALE GENOMIC DNA]</scope>
    <source>
        <strain evidence="6">DSM 26348</strain>
    </source>
</reference>
<proteinExistence type="inferred from homology"/>
<evidence type="ECO:0000256" key="2">
    <source>
        <dbReference type="ARBA" id="ARBA00022845"/>
    </source>
</evidence>
<sequence length="214" mass="23944">MGVLSTWHSRYGDLTGWWLPFLQGMCFGQCAIHARSDRVRCTVSAPDWLFTDQFAAVSERSRLKRTRSEMEQEKALTLNLRSVNSVQMCGFGCKNQEFRYWARISLKLSSARKAFFGDSGDFPLSKQRRAAKASRRSVVVGVLKEENMLVLTRKTGETVVIGDGIRITVSAVSGNRVKIAVDAPRECPIRRAEIAPNEHSAPRTVRIPQGAVAR</sequence>